<dbReference type="Pfam" id="PF02470">
    <property type="entry name" value="MlaD"/>
    <property type="match status" value="1"/>
</dbReference>
<dbReference type="NCBIfam" id="TIGR00996">
    <property type="entry name" value="Mtu_fam_mce"/>
    <property type="match status" value="1"/>
</dbReference>
<evidence type="ECO:0000256" key="2">
    <source>
        <dbReference type="SAM" id="SignalP"/>
    </source>
</evidence>
<dbReference type="RefSeq" id="WP_316512691.1">
    <property type="nucleotide sequence ID" value="NZ_OY726395.1"/>
</dbReference>
<evidence type="ECO:0000313" key="5">
    <source>
        <dbReference type="Proteomes" id="UP001190466"/>
    </source>
</evidence>
<dbReference type="InterPro" id="IPR005693">
    <property type="entry name" value="Mce"/>
</dbReference>
<feature type="signal peptide" evidence="2">
    <location>
        <begin position="1"/>
        <end position="22"/>
    </location>
</feature>
<dbReference type="PANTHER" id="PTHR33371:SF4">
    <property type="entry name" value="INTERMEMBRANE PHOSPHOLIPID TRANSPORT SYSTEM BINDING PROTEIN MLAD"/>
    <property type="match status" value="1"/>
</dbReference>
<feature type="region of interest" description="Disordered" evidence="1">
    <location>
        <begin position="102"/>
        <end position="122"/>
    </location>
</feature>
<evidence type="ECO:0000313" key="4">
    <source>
        <dbReference type="EMBL" id="CAJ1586830.1"/>
    </source>
</evidence>
<sequence>MKRTLIGAACLLAVLAAGTAFTVLPHDRPGPMVVTAHFQDAVGLYPGNSVAVLGMPVGSVRRVEPKTTYVEVELEIDPEVELPADVNAVTVSTSILTDRHVELTPPYSGGPKLRSGDVLGPNRTRTPVEFDRTLAMIQKLASALKGDSSGGGPVADLISIGAEMTDGNGVDLRATLDELSQALRLGADNGAQSRQNIRAVAENLADLSQAAVENDTVIREFGAHVHQLSEILAQEELGSGSTGAKINEILDQATVLLEGNRNTLSGFVTDSEAISRAMVDYRRELAEFFNVAPLALDNVYSATDPNAGVIRVHALADKIMFNSQLGKEICNLIGKKQLGCATGTLRDYGPDFGITGMLELMAGVGP</sequence>
<evidence type="ECO:0000259" key="3">
    <source>
        <dbReference type="Pfam" id="PF02470"/>
    </source>
</evidence>
<organism evidence="4 5">
    <name type="scientific">[Mycobacterium] wendilense</name>
    <dbReference type="NCBI Taxonomy" id="3064284"/>
    <lineage>
        <taxon>Bacteria</taxon>
        <taxon>Bacillati</taxon>
        <taxon>Actinomycetota</taxon>
        <taxon>Actinomycetes</taxon>
        <taxon>Mycobacteriales</taxon>
        <taxon>Mycobacteriaceae</taxon>
        <taxon>Mycolicibacter</taxon>
    </lineage>
</organism>
<dbReference type="InterPro" id="IPR003399">
    <property type="entry name" value="Mce/MlaD"/>
</dbReference>
<keyword evidence="5" id="KW-1185">Reference proteome</keyword>
<reference evidence="4 5" key="1">
    <citation type="submission" date="2023-08" db="EMBL/GenBank/DDBJ databases">
        <authorList>
            <person name="Folkvardsen B D."/>
            <person name="Norman A."/>
        </authorList>
    </citation>
    <scope>NUCLEOTIDE SEQUENCE [LARGE SCALE GENOMIC DNA]</scope>
    <source>
        <strain evidence="4 5">Mu0050</strain>
    </source>
</reference>
<name>A0ABN9P4M6_9MYCO</name>
<dbReference type="EMBL" id="OY726395">
    <property type="protein sequence ID" value="CAJ1586830.1"/>
    <property type="molecule type" value="Genomic_DNA"/>
</dbReference>
<evidence type="ECO:0000256" key="1">
    <source>
        <dbReference type="SAM" id="MobiDB-lite"/>
    </source>
</evidence>
<feature type="domain" description="Mce/MlaD" evidence="3">
    <location>
        <begin position="33"/>
        <end position="106"/>
    </location>
</feature>
<protein>
    <submittedName>
        <fullName evidence="4">MCE family protein</fullName>
    </submittedName>
</protein>
<keyword evidence="2" id="KW-0732">Signal</keyword>
<feature type="chain" id="PRO_5046649093" evidence="2">
    <location>
        <begin position="23"/>
        <end position="366"/>
    </location>
</feature>
<dbReference type="PANTHER" id="PTHR33371">
    <property type="entry name" value="INTERMEMBRANE PHOSPHOLIPID TRANSPORT SYSTEM BINDING PROTEIN MLAD-RELATED"/>
    <property type="match status" value="1"/>
</dbReference>
<gene>
    <name evidence="4" type="ORF">MU0050_004476</name>
</gene>
<dbReference type="Proteomes" id="UP001190466">
    <property type="component" value="Chromosome"/>
</dbReference>
<dbReference type="InterPro" id="IPR052336">
    <property type="entry name" value="MlaD_Phospholipid_Transporter"/>
</dbReference>
<accession>A0ABN9P4M6</accession>
<proteinExistence type="predicted"/>